<gene>
    <name evidence="8" type="ORF">ETSY1_33145</name>
</gene>
<dbReference type="InterPro" id="IPR013702">
    <property type="entry name" value="FIST_domain_N"/>
</dbReference>
<dbReference type="AlphaFoldDB" id="W4LAW4"/>
<keyword evidence="2" id="KW-1003">Cell membrane</keyword>
<protein>
    <recommendedName>
        <fullName evidence="10">Histidine kinase</fullName>
    </recommendedName>
</protein>
<reference evidence="8 9" key="1">
    <citation type="journal article" date="2014" name="Nature">
        <title>An environmental bacterial taxon with a large and distinct metabolic repertoire.</title>
        <authorList>
            <person name="Wilson M.C."/>
            <person name="Mori T."/>
            <person name="Ruckert C."/>
            <person name="Uria A.R."/>
            <person name="Helf M.J."/>
            <person name="Takada K."/>
            <person name="Gernert C."/>
            <person name="Steffens U.A."/>
            <person name="Heycke N."/>
            <person name="Schmitt S."/>
            <person name="Rinke C."/>
            <person name="Helfrich E.J."/>
            <person name="Brachmann A.O."/>
            <person name="Gurgui C."/>
            <person name="Wakimoto T."/>
            <person name="Kracht M."/>
            <person name="Crusemann M."/>
            <person name="Hentschel U."/>
            <person name="Abe I."/>
            <person name="Matsunaga S."/>
            <person name="Kalinowski J."/>
            <person name="Takeyama H."/>
            <person name="Piel J."/>
        </authorList>
    </citation>
    <scope>NUCLEOTIDE SEQUENCE [LARGE SCALE GENOMIC DNA]</scope>
    <source>
        <strain evidence="9">TSY1</strain>
    </source>
</reference>
<keyword evidence="9" id="KW-1185">Reference proteome</keyword>
<organism evidence="8 9">
    <name type="scientific">Entotheonella factor</name>
    <dbReference type="NCBI Taxonomy" id="1429438"/>
    <lineage>
        <taxon>Bacteria</taxon>
        <taxon>Pseudomonadati</taxon>
        <taxon>Nitrospinota/Tectimicrobiota group</taxon>
        <taxon>Candidatus Tectimicrobiota</taxon>
        <taxon>Candidatus Entotheonellia</taxon>
        <taxon>Candidatus Entotheonellales</taxon>
        <taxon>Candidatus Entotheonellaceae</taxon>
        <taxon>Candidatus Entotheonella</taxon>
    </lineage>
</organism>
<evidence type="ECO:0008006" key="10">
    <source>
        <dbReference type="Google" id="ProtNLM"/>
    </source>
</evidence>
<dbReference type="SMART" id="SM00897">
    <property type="entry name" value="FIST"/>
    <property type="match status" value="1"/>
</dbReference>
<dbReference type="GO" id="GO:0005886">
    <property type="term" value="C:plasma membrane"/>
    <property type="evidence" value="ECO:0007669"/>
    <property type="project" value="UniProtKB-SubCell"/>
</dbReference>
<dbReference type="PANTHER" id="PTHR14939">
    <property type="entry name" value="F-BOX ONLY PROTEIN 22"/>
    <property type="match status" value="1"/>
</dbReference>
<evidence type="ECO:0000256" key="4">
    <source>
        <dbReference type="ARBA" id="ARBA00022989"/>
    </source>
</evidence>
<evidence type="ECO:0000313" key="9">
    <source>
        <dbReference type="Proteomes" id="UP000019141"/>
    </source>
</evidence>
<comment type="caution">
    <text evidence="8">The sequence shown here is derived from an EMBL/GenBank/DDBJ whole genome shotgun (WGS) entry which is preliminary data.</text>
</comment>
<feature type="domain" description="FIST C-domain" evidence="7">
    <location>
        <begin position="226"/>
        <end position="371"/>
    </location>
</feature>
<dbReference type="PIRSF" id="PIRSF018953">
    <property type="entry name" value="UCP018953"/>
    <property type="match status" value="1"/>
</dbReference>
<evidence type="ECO:0000259" key="6">
    <source>
        <dbReference type="SMART" id="SM00897"/>
    </source>
</evidence>
<dbReference type="PANTHER" id="PTHR14939:SF5">
    <property type="entry name" value="F-BOX ONLY PROTEIN 22"/>
    <property type="match status" value="1"/>
</dbReference>
<dbReference type="InterPro" id="IPR016741">
    <property type="entry name" value="UCP018953"/>
</dbReference>
<evidence type="ECO:0000256" key="5">
    <source>
        <dbReference type="ARBA" id="ARBA00023136"/>
    </source>
</evidence>
<accession>W4LAW4</accession>
<dbReference type="SMART" id="SM01204">
    <property type="entry name" value="FIST_C"/>
    <property type="match status" value="1"/>
</dbReference>
<dbReference type="Pfam" id="PF08495">
    <property type="entry name" value="FIST"/>
    <property type="match status" value="1"/>
</dbReference>
<dbReference type="HOGENOM" id="CLU_055814_0_0_7"/>
<evidence type="ECO:0000259" key="7">
    <source>
        <dbReference type="SMART" id="SM01204"/>
    </source>
</evidence>
<evidence type="ECO:0000313" key="8">
    <source>
        <dbReference type="EMBL" id="ETW94840.1"/>
    </source>
</evidence>
<feature type="domain" description="FIST" evidence="6">
    <location>
        <begin position="32"/>
        <end position="225"/>
    </location>
</feature>
<name>W4LAW4_ENTF1</name>
<evidence type="ECO:0000256" key="2">
    <source>
        <dbReference type="ARBA" id="ARBA00022475"/>
    </source>
</evidence>
<dbReference type="EMBL" id="AZHW01000997">
    <property type="protein sequence ID" value="ETW94840.1"/>
    <property type="molecule type" value="Genomic_DNA"/>
</dbReference>
<evidence type="ECO:0000256" key="3">
    <source>
        <dbReference type="ARBA" id="ARBA00022692"/>
    </source>
</evidence>
<comment type="subcellular location">
    <subcellularLocation>
        <location evidence="1">Cell membrane</location>
        <topology evidence="1">Multi-pass membrane protein</topology>
    </subcellularLocation>
</comment>
<evidence type="ECO:0000256" key="1">
    <source>
        <dbReference type="ARBA" id="ARBA00004651"/>
    </source>
</evidence>
<dbReference type="Proteomes" id="UP000019141">
    <property type="component" value="Unassembled WGS sequence"/>
</dbReference>
<sequence length="394" mass="42414">MQFASAISREDQLEAAIEETLGILAQQAPELSADIALVFSTPHHLKALSEQLPELQKRLDAPILIGCTGGGVIGDRQEIERRSAFSILAASMPGVSVTPFHIEQSSLDDLSDDYWQSRFDFDNDDEPAFVLLPDPFTIDAQKLLDSLNTTYPLRPVVGGLASGTQSASSCALFFNGEIVHGAVGLGLTGNFNLHTVVSQGCRPIGDPQIITRCDDQIIYELGGRPALEVILALIETLSPADQRLARSALLMGRVIDEYKDKFERGDFLIRTFMGADKQSGAIAVGDVFRPGQTVQLHVRDAATAREDLHALMHNVSHLLEAQTASGALLFSCNGRGAHLYGEPDHDSRVVAETTGPVPMAGFFCNGEIGPIGNTNFLHGFTASIGIFQEKTSAD</sequence>
<dbReference type="InterPro" id="IPR019494">
    <property type="entry name" value="FIST_C"/>
</dbReference>
<dbReference type="Pfam" id="PF10442">
    <property type="entry name" value="FIST_C"/>
    <property type="match status" value="1"/>
</dbReference>
<keyword evidence="3" id="KW-0812">Transmembrane</keyword>
<dbReference type="PATRIC" id="fig|1429438.4.peg.6274"/>
<keyword evidence="5" id="KW-0472">Membrane</keyword>
<proteinExistence type="predicted"/>
<keyword evidence="4" id="KW-1133">Transmembrane helix</keyword>